<dbReference type="NCBIfam" id="TIGR03696">
    <property type="entry name" value="Rhs_assc_core"/>
    <property type="match status" value="1"/>
</dbReference>
<dbReference type="RefSeq" id="WP_002213871.1">
    <property type="nucleotide sequence ID" value="NC_008150.1"/>
</dbReference>
<dbReference type="Pfam" id="PF14414">
    <property type="entry name" value="WHH"/>
    <property type="match status" value="1"/>
</dbReference>
<dbReference type="SMR" id="A0A0E1P0F1"/>
<dbReference type="InterPro" id="IPR050708">
    <property type="entry name" value="T6SS_VgrG/RHS"/>
</dbReference>
<evidence type="ECO:0000313" key="3">
    <source>
        <dbReference type="EMBL" id="ABG15374.1"/>
    </source>
</evidence>
<dbReference type="PANTHER" id="PTHR32305:SF15">
    <property type="entry name" value="PROTEIN RHSA-RELATED"/>
    <property type="match status" value="1"/>
</dbReference>
<evidence type="ECO:0000259" key="2">
    <source>
        <dbReference type="Pfam" id="PF03527"/>
    </source>
</evidence>
<organism evidence="3 4">
    <name type="scientific">Yersinia pestis bv. Antiqua (strain Antiqua)</name>
    <dbReference type="NCBI Taxonomy" id="360102"/>
    <lineage>
        <taxon>Bacteria</taxon>
        <taxon>Pseudomonadati</taxon>
        <taxon>Pseudomonadota</taxon>
        <taxon>Gammaproteobacteria</taxon>
        <taxon>Enterobacterales</taxon>
        <taxon>Yersiniaceae</taxon>
        <taxon>Yersinia</taxon>
    </lineage>
</organism>
<dbReference type="InterPro" id="IPR032869">
    <property type="entry name" value="WHH_dom_containing"/>
</dbReference>
<dbReference type="GeneID" id="57975034"/>
<accession>A0A0E1P0F1</accession>
<evidence type="ECO:0000313" key="4">
    <source>
        <dbReference type="Proteomes" id="UP000001971"/>
    </source>
</evidence>
<comment type="similarity">
    <text evidence="1">Belongs to the RHS family.</text>
</comment>
<dbReference type="PATRIC" id="fig|360102.15.peg.2150"/>
<protein>
    <recommendedName>
        <fullName evidence="2">RHS protein conserved region domain-containing protein</fullName>
    </recommendedName>
</protein>
<dbReference type="Pfam" id="PF03527">
    <property type="entry name" value="RHS"/>
    <property type="match status" value="1"/>
</dbReference>
<dbReference type="KEGG" id="ypa:YPA_3412"/>
<dbReference type="EMBL" id="CP000308">
    <property type="protein sequence ID" value="ABG15374.1"/>
    <property type="molecule type" value="Genomic_DNA"/>
</dbReference>
<sequence>MAADLLPRQGDIWRKFSFDTAGELSMATDFIRGEQQYRYDAEGRLTDSRERHQLSVAEDFAYDNADNLLNLRKLPFDTVDPLYDTPVANNRLTQWQHYRFEYDAWGNMTTRHAGGRMQHFAYDDDNRLLRAWGTGPLGEHDSHYRYDALGRRIHKSVTIKRGAEKTTRQTDFIWQGLRLLQEQHTDGNATYIYDPNESYTPLARVDQRHGETESQVYYFHTDINGTPLDVTDGEGKHRWSGKYHAWGKVTRQNVSDPRQSTVSRFAQPLRYPGQYSDDETGLHYNTFRYYDPEIGRFSTQDPIGLAGGINLYQYGPNPLTWIDPWGWAFGGVDFTGSPDLFPVKGSQLNIVEITMQGARGRDFTEAFKLAGISKADATGYTWHHLNDFDPVSGKTTMQLVTTSAHEATFPHAGSVSQFEKHFNLPSQSYGSADAVAISHSKGWLKGRIPKALRSGC</sequence>
<dbReference type="AlphaFoldDB" id="A0A0E1P0F1"/>
<evidence type="ECO:0000256" key="1">
    <source>
        <dbReference type="ARBA" id="ARBA00009455"/>
    </source>
</evidence>
<proteinExistence type="inferred from homology"/>
<dbReference type="Proteomes" id="UP000001971">
    <property type="component" value="Chromosome"/>
</dbReference>
<dbReference type="InterPro" id="IPR001826">
    <property type="entry name" value="RHS"/>
</dbReference>
<dbReference type="InterPro" id="IPR022385">
    <property type="entry name" value="Rhs_assc_core"/>
</dbReference>
<dbReference type="PANTHER" id="PTHR32305">
    <property type="match status" value="1"/>
</dbReference>
<reference evidence="3 4" key="1">
    <citation type="journal article" date="2006" name="J. Bacteriol.">
        <title>Complete genome sequence of Yersinia pestis strains Antiqua and Nepal516: evidence of gene reduction in an emerging pathogen.</title>
        <authorList>
            <person name="Chain P.S."/>
            <person name="Hu P."/>
            <person name="Malfatti S.A."/>
            <person name="Radnedge L."/>
            <person name="Larimer F."/>
            <person name="Vergez L.M."/>
            <person name="Worsham P."/>
            <person name="Chu M.C."/>
            <person name="Andersen G.L."/>
        </authorList>
    </citation>
    <scope>NUCLEOTIDE SEQUENCE [LARGE SCALE GENOMIC DNA]</scope>
    <source>
        <strain evidence="3 4">Antiqua</strain>
    </source>
</reference>
<dbReference type="Gene3D" id="2.180.10.10">
    <property type="entry name" value="RHS repeat-associated core"/>
    <property type="match status" value="1"/>
</dbReference>
<gene>
    <name evidence="3" type="ordered locus">YPA_3412</name>
</gene>
<dbReference type="HOGENOM" id="CLU_044841_7_2_6"/>
<name>A0A0E1P0F1_YERPA</name>
<feature type="domain" description="RHS protein conserved region" evidence="2">
    <location>
        <begin position="216"/>
        <end position="253"/>
    </location>
</feature>